<keyword evidence="2" id="KW-0472">Membrane</keyword>
<evidence type="ECO:0000313" key="3">
    <source>
        <dbReference type="EMBL" id="KAK1936151.1"/>
    </source>
</evidence>
<reference evidence="3" key="1">
    <citation type="journal article" date="2014" name="Nucleic Acids Res.">
        <title>The evolutionary dynamics of variant antigen genes in Babesia reveal a history of genomic innovation underlying host-parasite interaction.</title>
        <authorList>
            <person name="Jackson A.P."/>
            <person name="Otto T.D."/>
            <person name="Darby A."/>
            <person name="Ramaprasad A."/>
            <person name="Xia D."/>
            <person name="Echaide I.E."/>
            <person name="Farber M."/>
            <person name="Gahlot S."/>
            <person name="Gamble J."/>
            <person name="Gupta D."/>
            <person name="Gupta Y."/>
            <person name="Jackson L."/>
            <person name="Malandrin L."/>
            <person name="Malas T.B."/>
            <person name="Moussa E."/>
            <person name="Nair M."/>
            <person name="Reid A.J."/>
            <person name="Sanders M."/>
            <person name="Sharma J."/>
            <person name="Tracey A."/>
            <person name="Quail M.A."/>
            <person name="Weir W."/>
            <person name="Wastling J.M."/>
            <person name="Hall N."/>
            <person name="Willadsen P."/>
            <person name="Lingelbach K."/>
            <person name="Shiels B."/>
            <person name="Tait A."/>
            <person name="Berriman M."/>
            <person name="Allred D.R."/>
            <person name="Pain A."/>
        </authorList>
    </citation>
    <scope>NUCLEOTIDE SEQUENCE</scope>
    <source>
        <strain evidence="3">1802A</strain>
    </source>
</reference>
<reference evidence="3" key="2">
    <citation type="submission" date="2021-05" db="EMBL/GenBank/DDBJ databases">
        <authorList>
            <person name="Pain A."/>
        </authorList>
    </citation>
    <scope>NUCLEOTIDE SEQUENCE</scope>
    <source>
        <strain evidence="3">1802A</strain>
    </source>
</reference>
<dbReference type="Proteomes" id="UP001195914">
    <property type="component" value="Unassembled WGS sequence"/>
</dbReference>
<keyword evidence="4" id="KW-1185">Reference proteome</keyword>
<gene>
    <name evidence="3" type="ORF">X943_001709</name>
</gene>
<evidence type="ECO:0000313" key="4">
    <source>
        <dbReference type="Proteomes" id="UP001195914"/>
    </source>
</evidence>
<dbReference type="EMBL" id="JAHBMH010000044">
    <property type="protein sequence ID" value="KAK1936151.1"/>
    <property type="molecule type" value="Genomic_DNA"/>
</dbReference>
<evidence type="ECO:0000256" key="2">
    <source>
        <dbReference type="SAM" id="Phobius"/>
    </source>
</evidence>
<protein>
    <submittedName>
        <fullName evidence="3">Uncharacterized protein</fullName>
    </submittedName>
</protein>
<organism evidence="3 4">
    <name type="scientific">Babesia divergens</name>
    <dbReference type="NCBI Taxonomy" id="32595"/>
    <lineage>
        <taxon>Eukaryota</taxon>
        <taxon>Sar</taxon>
        <taxon>Alveolata</taxon>
        <taxon>Apicomplexa</taxon>
        <taxon>Aconoidasida</taxon>
        <taxon>Piroplasmida</taxon>
        <taxon>Babesiidae</taxon>
        <taxon>Babesia</taxon>
    </lineage>
</organism>
<feature type="compositionally biased region" description="Basic and acidic residues" evidence="1">
    <location>
        <begin position="325"/>
        <end position="363"/>
    </location>
</feature>
<accession>A0AAD9GDA5</accession>
<sequence>MGNSDTFVRYHVANSDDPYVSAVAAHGAVVVTGTAYGDLYITADGRNEFIDSYHGSIMAIQVRKCIPKELDGFVYVICATALGYIYVHLVCVSNVKASRVIYKLRTGQDIIGIALHPKFGFKHRTSANCTAEKSRSHDPGQSEPTRVIHSPQMERITSAGSEHYEPRVDLTTTIKGRRETYDMRHILDCRQETRCKHVGDMGHTNASMILALSRGAMYIIMLDKLSLYGPDDACSLICKFRPTQRRIPVLWNRDMLAWADDDGTQIMMLKKQLSIAFLPHALSIEPEDTQTTSERKFTPLAELVDLDEFYNTSDESDFDDVSAVESHDDTRDDLSETRQIDERTENVTHHKGDQTTTFEVKEEGMRSSRLLQKHEHPLQYNPKDEETGSSLVHRTTAIPVGDTDMHVKPYGCHLSGGVETMHITPAKAICNPCESDCIDASSNHSTQCGSTVRDSILADASLSEVYDDDDETQKTCIKNVCKTVNDGARRRKARIAAMIKTHDTHTSNVLNQLGNRRSLGVSLCWLSQRKLLVGTKHLMRTIDIVPARAEDRDEEFNLRVSKKYFRLLETNNAWSRIGNDNVQPLVTLKEKRLVRDVPLRAYVSYVFKAPENHHIMAIMRHPGDNVFSIIYELSSVQHGSGVVHVKGTGNYSFLNIRGKHEEGGSPAFADAGKLSKERRSLAFTVIDPCYNNVYINDTLVHCITTGDQTRMLRQSGFMHLTCRMIKEDMEIQRTQNIVINMFICKRCKNMQHTQEVTERSAPKMADRSIGVFTVGPRQVENNATADMKNIDHDIIQCFIDPEIFEGIVLVKGGMKLAITKATLQQYINQLCDHGEHRYAFEEIIKHYNEISKMPNVELYIRDKFIKGLDFMLASRFLNVKNVAHLTLLYIKACNELMNDITKRKHIREIVLQFGKYRRLNILLGYIVPLNMDKGTDCYKAVCDIVRHAIWEIVTFDMPFVLLRMAVTVNHNPETIRKMLVMLKEYVCTNMGTTDPLKLAQHMDCTSGSNTRPCLSVADALVDVKCLDPTPCGNTRLEDVAQKCSELNVENLTLVIEDSVVYGLPSDFELLGFYSPMDCDFLQTTRFMRYGPQARAAVLAIGVLLAKTGNLREAFKFLLYAETHMAIHIAKILCDVDTDAHGDVIAAALDLYSIHHQKANELFTDVFVAPGDIKEVAPILSAEPAFLFSYLNTLYTDGKLPDKYIVQLFRLLCLMRPLEVVSFLKQVSYLIKAGGEIPRECLRIILETQRSQRSRPPDGNHSNTYVWLQKEMYLAEALVRWLGAHQWYQVYTAIMLAIRVDMLVQTMKEAGYRATVDCILERLSAMIYRIFKGHSHDVILQRIVTQINADLTHKGTYAGGGMALYLRYMQYNDYATMGQYGINAVAMTRVARRLLNTLKRGIVVTVGERLTSDVSTKTREITNDGDNHRGSEHYPIGVVADSRMHSTRRRRERAIQGNMSAKTSGEIETASVSADGKHQLKPQNYCSLCNSASISCPCDTHKALDIVHTLFNRIRSTVNHIDYPHEKRVLYFFCGHLAHESCQIRLINEAIALRVEANAKQRCESSSGDKSVGSHKLSNAAPGENHVKDLEVLTRSCLICIHHMAEIRKTLVK</sequence>
<evidence type="ECO:0000256" key="1">
    <source>
        <dbReference type="SAM" id="MobiDB-lite"/>
    </source>
</evidence>
<feature type="region of interest" description="Disordered" evidence="1">
    <location>
        <begin position="316"/>
        <end position="363"/>
    </location>
</feature>
<proteinExistence type="predicted"/>
<comment type="caution">
    <text evidence="3">The sequence shown here is derived from an EMBL/GenBank/DDBJ whole genome shotgun (WGS) entry which is preliminary data.</text>
</comment>
<feature type="transmembrane region" description="Helical" evidence="2">
    <location>
        <begin position="72"/>
        <end position="89"/>
    </location>
</feature>
<keyword evidence="2" id="KW-1133">Transmembrane helix</keyword>
<name>A0AAD9GDA5_BABDI</name>
<keyword evidence="2" id="KW-0812">Transmembrane</keyword>